<dbReference type="Gene3D" id="2.40.10.220">
    <property type="entry name" value="predicted glycosyltransferase like domains"/>
    <property type="match status" value="1"/>
</dbReference>
<evidence type="ECO:0000313" key="2">
    <source>
        <dbReference type="EMBL" id="MBA2882668.1"/>
    </source>
</evidence>
<evidence type="ECO:0000313" key="3">
    <source>
        <dbReference type="Proteomes" id="UP000525298"/>
    </source>
</evidence>
<protein>
    <recommendedName>
        <fullName evidence="1">PilZ domain-containing protein</fullName>
    </recommendedName>
</protein>
<dbReference type="Proteomes" id="UP000525298">
    <property type="component" value="Unassembled WGS sequence"/>
</dbReference>
<dbReference type="RefSeq" id="WP_181552298.1">
    <property type="nucleotide sequence ID" value="NZ_JACDUS010000011.1"/>
</dbReference>
<dbReference type="AlphaFoldDB" id="A0A7W0CBJ1"/>
<sequence length="222" mass="24747">MDVNDYLSNFPEKIPVAVNVPIRGGEVQKYSAIALVTDPPEVELYFDPNALPDPGRIDTEADCLVFVETGEIVTLISSIEEAAGRDLLRITVHNVIQHEEKREFFRGPAGRLSLSCRRKGPGGGKPFAGKGVNISCGGVLMMVYQQVQKKEKLAMEIRVPEPVSKTLEADAVVLRINQVRKGFFSVAVRFTNMDSETCDDIMAFCFAEQRRMLREQVLTRDL</sequence>
<keyword evidence="3" id="KW-1185">Reference proteome</keyword>
<proteinExistence type="predicted"/>
<dbReference type="EMBL" id="JACDUS010000011">
    <property type="protein sequence ID" value="MBA2882668.1"/>
    <property type="molecule type" value="Genomic_DNA"/>
</dbReference>
<feature type="domain" description="PilZ" evidence="1">
    <location>
        <begin position="100"/>
        <end position="207"/>
    </location>
</feature>
<dbReference type="InterPro" id="IPR009875">
    <property type="entry name" value="PilZ_domain"/>
</dbReference>
<name>A0A7W0CBJ1_9BACT</name>
<accession>A0A7W0CBJ1</accession>
<evidence type="ECO:0000259" key="1">
    <source>
        <dbReference type="Pfam" id="PF07238"/>
    </source>
</evidence>
<organism evidence="2 3">
    <name type="scientific">Desulfosalsimonas propionicica</name>
    <dbReference type="NCBI Taxonomy" id="332175"/>
    <lineage>
        <taxon>Bacteria</taxon>
        <taxon>Pseudomonadati</taxon>
        <taxon>Thermodesulfobacteriota</taxon>
        <taxon>Desulfobacteria</taxon>
        <taxon>Desulfobacterales</taxon>
        <taxon>Desulfosalsimonadaceae</taxon>
        <taxon>Desulfosalsimonas</taxon>
    </lineage>
</organism>
<dbReference type="Pfam" id="PF07238">
    <property type="entry name" value="PilZ"/>
    <property type="match status" value="1"/>
</dbReference>
<gene>
    <name evidence="2" type="ORF">HNR65_003022</name>
</gene>
<comment type="caution">
    <text evidence="2">The sequence shown here is derived from an EMBL/GenBank/DDBJ whole genome shotgun (WGS) entry which is preliminary data.</text>
</comment>
<reference evidence="2 3" key="1">
    <citation type="submission" date="2020-07" db="EMBL/GenBank/DDBJ databases">
        <title>Genomic Encyclopedia of Type Strains, Phase IV (KMG-IV): sequencing the most valuable type-strain genomes for metagenomic binning, comparative biology and taxonomic classification.</title>
        <authorList>
            <person name="Goeker M."/>
        </authorList>
    </citation>
    <scope>NUCLEOTIDE SEQUENCE [LARGE SCALE GENOMIC DNA]</scope>
    <source>
        <strain evidence="2 3">DSM 17721</strain>
    </source>
</reference>
<dbReference type="GO" id="GO:0035438">
    <property type="term" value="F:cyclic-di-GMP binding"/>
    <property type="evidence" value="ECO:0007669"/>
    <property type="project" value="InterPro"/>
</dbReference>